<proteinExistence type="predicted"/>
<name>A0A1B8U294_9FLAO</name>
<dbReference type="AlphaFoldDB" id="A0A1B8U294"/>
<dbReference type="Proteomes" id="UP000092584">
    <property type="component" value="Unassembled WGS sequence"/>
</dbReference>
<sequence>MISVNIVAQLDKPLQAILSKDINITIDSVDFYQPVLELEILDIKKFTPEQIETPEKAIQLFTSFTTYEVGHALISDDYYDGFPSERTLENRNKKEFRENLFLDIYYTLYFVYKGQNHASICMGTYGDSSITSYITVITLKDCEGKWLLANDRNISRLESIEDLKPNYAISLLLGKNLPANSSYSELFSIVIKNGVLDFIELESQMPKIVFIKNPNDKDLKFETLLTQSSIQIHK</sequence>
<gene>
    <name evidence="1" type="ORF">LPB3_02070</name>
</gene>
<comment type="caution">
    <text evidence="1">The sequence shown here is derived from an EMBL/GenBank/DDBJ whole genome shotgun (WGS) entry which is preliminary data.</text>
</comment>
<dbReference type="EMBL" id="LSFM01000008">
    <property type="protein sequence ID" value="OBY65986.1"/>
    <property type="molecule type" value="Genomic_DNA"/>
</dbReference>
<dbReference type="KEGG" id="pob:LPB03_13540"/>
<evidence type="ECO:0000313" key="1">
    <source>
        <dbReference type="EMBL" id="OBY65986.1"/>
    </source>
</evidence>
<accession>A0A1B8U294</accession>
<reference evidence="2" key="1">
    <citation type="submission" date="2016-02" db="EMBL/GenBank/DDBJ databases">
        <authorList>
            <person name="Shin S.-K."/>
            <person name="Yi H."/>
            <person name="Kim E."/>
        </authorList>
    </citation>
    <scope>NUCLEOTIDE SEQUENCE [LARGE SCALE GENOMIC DNA]</scope>
    <source>
        <strain evidence="2">LPB0003</strain>
    </source>
</reference>
<keyword evidence="2" id="KW-1185">Reference proteome</keyword>
<dbReference type="STRING" id="1774273.LPB03_13540"/>
<evidence type="ECO:0000313" key="2">
    <source>
        <dbReference type="Proteomes" id="UP000092584"/>
    </source>
</evidence>
<organism evidence="1 2">
    <name type="scientific">Polaribacter vadi</name>
    <dbReference type="NCBI Taxonomy" id="1774273"/>
    <lineage>
        <taxon>Bacteria</taxon>
        <taxon>Pseudomonadati</taxon>
        <taxon>Bacteroidota</taxon>
        <taxon>Flavobacteriia</taxon>
        <taxon>Flavobacteriales</taxon>
        <taxon>Flavobacteriaceae</taxon>
    </lineage>
</organism>
<protein>
    <submittedName>
        <fullName evidence="1">Uncharacterized protein</fullName>
    </submittedName>
</protein>